<evidence type="ECO:0000313" key="3">
    <source>
        <dbReference type="EMBL" id="GMT07411.1"/>
    </source>
</evidence>
<keyword evidence="2" id="KW-0812">Transmembrane</keyword>
<proteinExistence type="predicted"/>
<dbReference type="Proteomes" id="UP001432027">
    <property type="component" value="Unassembled WGS sequence"/>
</dbReference>
<evidence type="ECO:0000256" key="1">
    <source>
        <dbReference type="SAM" id="MobiDB-lite"/>
    </source>
</evidence>
<accession>A0AAV5UK71</accession>
<keyword evidence="2" id="KW-0472">Membrane</keyword>
<evidence type="ECO:0000256" key="2">
    <source>
        <dbReference type="SAM" id="Phobius"/>
    </source>
</evidence>
<feature type="non-terminal residue" evidence="3">
    <location>
        <position position="1"/>
    </location>
</feature>
<evidence type="ECO:0000313" key="4">
    <source>
        <dbReference type="Proteomes" id="UP001432027"/>
    </source>
</evidence>
<keyword evidence="4" id="KW-1185">Reference proteome</keyword>
<reference evidence="3" key="1">
    <citation type="submission" date="2023-10" db="EMBL/GenBank/DDBJ databases">
        <title>Genome assembly of Pristionchus species.</title>
        <authorList>
            <person name="Yoshida K."/>
            <person name="Sommer R.J."/>
        </authorList>
    </citation>
    <scope>NUCLEOTIDE SEQUENCE</scope>
    <source>
        <strain evidence="3">RS0144</strain>
    </source>
</reference>
<feature type="compositionally biased region" description="Polar residues" evidence="1">
    <location>
        <begin position="177"/>
        <end position="186"/>
    </location>
</feature>
<gene>
    <name evidence="3" type="ORF">PENTCL1PPCAC_29585</name>
</gene>
<dbReference type="AlphaFoldDB" id="A0AAV5UK71"/>
<sequence>SEMPPEARRLPLHYRRVSQPTYAHRQWRSIEMTYSVTLFILFLIAGLSSVISIFVFDFPHWVVICIIVGFVISVALLTIALGVLGQRRRMIRRVRRHQLMQGRGDIYTISALFHPPPPAYPPFYPEPMRIPRPALLRTHRLLTLPPQYEQLFGSSRPFSPPPSGAPPSYASMDRPTTRNAADRSSFSPPPGYEEGREEEREREETVIEIEEEVIEENNNM</sequence>
<feature type="compositionally biased region" description="Acidic residues" evidence="1">
    <location>
        <begin position="206"/>
        <end position="220"/>
    </location>
</feature>
<keyword evidence="2" id="KW-1133">Transmembrane helix</keyword>
<feature type="transmembrane region" description="Helical" evidence="2">
    <location>
        <begin position="61"/>
        <end position="85"/>
    </location>
</feature>
<dbReference type="EMBL" id="BTSX01000006">
    <property type="protein sequence ID" value="GMT07411.1"/>
    <property type="molecule type" value="Genomic_DNA"/>
</dbReference>
<feature type="transmembrane region" description="Helical" evidence="2">
    <location>
        <begin position="34"/>
        <end position="55"/>
    </location>
</feature>
<feature type="compositionally biased region" description="Basic and acidic residues" evidence="1">
    <location>
        <begin position="193"/>
        <end position="205"/>
    </location>
</feature>
<protein>
    <submittedName>
        <fullName evidence="3">Uncharacterized protein</fullName>
    </submittedName>
</protein>
<organism evidence="3 4">
    <name type="scientific">Pristionchus entomophagus</name>
    <dbReference type="NCBI Taxonomy" id="358040"/>
    <lineage>
        <taxon>Eukaryota</taxon>
        <taxon>Metazoa</taxon>
        <taxon>Ecdysozoa</taxon>
        <taxon>Nematoda</taxon>
        <taxon>Chromadorea</taxon>
        <taxon>Rhabditida</taxon>
        <taxon>Rhabditina</taxon>
        <taxon>Diplogasteromorpha</taxon>
        <taxon>Diplogasteroidea</taxon>
        <taxon>Neodiplogasteridae</taxon>
        <taxon>Pristionchus</taxon>
    </lineage>
</organism>
<comment type="caution">
    <text evidence="3">The sequence shown here is derived from an EMBL/GenBank/DDBJ whole genome shotgun (WGS) entry which is preliminary data.</text>
</comment>
<name>A0AAV5UK71_9BILA</name>
<feature type="region of interest" description="Disordered" evidence="1">
    <location>
        <begin position="153"/>
        <end position="220"/>
    </location>
</feature>